<feature type="transmembrane region" description="Helical" evidence="1">
    <location>
        <begin position="99"/>
        <end position="123"/>
    </location>
</feature>
<dbReference type="AlphaFoldDB" id="A0A1H0L2H5"/>
<feature type="transmembrane region" description="Helical" evidence="1">
    <location>
        <begin position="12"/>
        <end position="35"/>
    </location>
</feature>
<feature type="transmembrane region" description="Helical" evidence="1">
    <location>
        <begin position="191"/>
        <end position="211"/>
    </location>
</feature>
<feature type="transmembrane region" description="Helical" evidence="1">
    <location>
        <begin position="217"/>
        <end position="241"/>
    </location>
</feature>
<dbReference type="EMBL" id="FNJI01000004">
    <property type="protein sequence ID" value="SDO62171.1"/>
    <property type="molecule type" value="Genomic_DNA"/>
</dbReference>
<keyword evidence="1" id="KW-0472">Membrane</keyword>
<dbReference type="OrthoDB" id="5315632at2"/>
<feature type="transmembrane region" description="Helical" evidence="1">
    <location>
        <begin position="279"/>
        <end position="298"/>
    </location>
</feature>
<gene>
    <name evidence="3" type="ORF">SAMN05660330_00637</name>
</gene>
<feature type="transmembrane region" description="Helical" evidence="1">
    <location>
        <begin position="160"/>
        <end position="179"/>
    </location>
</feature>
<dbReference type="GO" id="GO:0016020">
    <property type="term" value="C:membrane"/>
    <property type="evidence" value="ECO:0007669"/>
    <property type="project" value="InterPro"/>
</dbReference>
<dbReference type="InterPro" id="IPR037185">
    <property type="entry name" value="EmrE-like"/>
</dbReference>
<dbReference type="SUPFAM" id="SSF103481">
    <property type="entry name" value="Multidrug resistance efflux transporter EmrE"/>
    <property type="match status" value="2"/>
</dbReference>
<protein>
    <submittedName>
        <fullName evidence="3">EamA domain-containing membrane protein RarD</fullName>
    </submittedName>
</protein>
<evidence type="ECO:0000259" key="2">
    <source>
        <dbReference type="Pfam" id="PF00892"/>
    </source>
</evidence>
<dbReference type="Pfam" id="PF00892">
    <property type="entry name" value="EamA"/>
    <property type="match status" value="2"/>
</dbReference>
<dbReference type="PANTHER" id="PTHR22911">
    <property type="entry name" value="ACYL-MALONYL CONDENSING ENZYME-RELATED"/>
    <property type="match status" value="1"/>
</dbReference>
<feature type="transmembrane region" description="Helical" evidence="1">
    <location>
        <begin position="76"/>
        <end position="93"/>
    </location>
</feature>
<feature type="transmembrane region" description="Helical" evidence="1">
    <location>
        <begin position="47"/>
        <end position="64"/>
    </location>
</feature>
<keyword evidence="1" id="KW-1133">Transmembrane helix</keyword>
<keyword evidence="1" id="KW-0812">Transmembrane</keyword>
<evidence type="ECO:0000313" key="3">
    <source>
        <dbReference type="EMBL" id="SDO62171.1"/>
    </source>
</evidence>
<feature type="domain" description="EamA" evidence="2">
    <location>
        <begin position="19"/>
        <end position="147"/>
    </location>
</feature>
<dbReference type="Proteomes" id="UP000199073">
    <property type="component" value="Unassembled WGS sequence"/>
</dbReference>
<keyword evidence="4" id="KW-1185">Reference proteome</keyword>
<feature type="transmembrane region" description="Helical" evidence="1">
    <location>
        <begin position="253"/>
        <end position="273"/>
    </location>
</feature>
<feature type="domain" description="EamA" evidence="2">
    <location>
        <begin position="160"/>
        <end position="294"/>
    </location>
</feature>
<sequence length="303" mass="33738">MASNSDSFFPSVYLRYQPVFQVLLGAFLISFSAILVKLAQVSPTASGFYRVFFGAVFLFIGAKLQGARLRLEKDKFLLSVFCGLIFAFNLFFWHRSIMYIGPGLSTLISNFQVFFLAVIGFFFLGETLRLRFVAALPLAIGGLFLIVGTSWNELSPGYKTGIYLSLLTAVCYTIFLLTIRKIHTANNHSHFLALLFVSVFCALFLGLKMIFSGDSFIIPDLNSLLCLAALGLFCQTVGWILIATAMPKIRASFTGLILLLQPTLSFVWDVLFFDRPTNLLNWTGVCITLSAIYMGLTAKKQHN</sequence>
<proteinExistence type="predicted"/>
<feature type="transmembrane region" description="Helical" evidence="1">
    <location>
        <begin position="130"/>
        <end position="148"/>
    </location>
</feature>
<evidence type="ECO:0000313" key="4">
    <source>
        <dbReference type="Proteomes" id="UP000199073"/>
    </source>
</evidence>
<dbReference type="InterPro" id="IPR000620">
    <property type="entry name" value="EamA_dom"/>
</dbReference>
<name>A0A1H0L2H5_9BACT</name>
<organism evidence="3 4">
    <name type="scientific">Desulforhopalus singaporensis</name>
    <dbReference type="NCBI Taxonomy" id="91360"/>
    <lineage>
        <taxon>Bacteria</taxon>
        <taxon>Pseudomonadati</taxon>
        <taxon>Thermodesulfobacteriota</taxon>
        <taxon>Desulfobulbia</taxon>
        <taxon>Desulfobulbales</taxon>
        <taxon>Desulfocapsaceae</taxon>
        <taxon>Desulforhopalus</taxon>
    </lineage>
</organism>
<dbReference type="PANTHER" id="PTHR22911:SF102">
    <property type="entry name" value="MEMBRANE PROTEIN"/>
    <property type="match status" value="1"/>
</dbReference>
<dbReference type="RefSeq" id="WP_092219721.1">
    <property type="nucleotide sequence ID" value="NZ_FNJI01000004.1"/>
</dbReference>
<reference evidence="3 4" key="1">
    <citation type="submission" date="2016-10" db="EMBL/GenBank/DDBJ databases">
        <authorList>
            <person name="de Groot N.N."/>
        </authorList>
    </citation>
    <scope>NUCLEOTIDE SEQUENCE [LARGE SCALE GENOMIC DNA]</scope>
    <source>
        <strain evidence="3 4">DSM 12130</strain>
    </source>
</reference>
<evidence type="ECO:0000256" key="1">
    <source>
        <dbReference type="SAM" id="Phobius"/>
    </source>
</evidence>
<dbReference type="STRING" id="91360.SAMN05660330_00637"/>
<accession>A0A1H0L2H5</accession>